<name>A0AAV3S2T0_LITER</name>
<organism evidence="1 2">
    <name type="scientific">Lithospermum erythrorhizon</name>
    <name type="common">Purple gromwell</name>
    <name type="synonym">Lithospermum officinale var. erythrorhizon</name>
    <dbReference type="NCBI Taxonomy" id="34254"/>
    <lineage>
        <taxon>Eukaryota</taxon>
        <taxon>Viridiplantae</taxon>
        <taxon>Streptophyta</taxon>
        <taxon>Embryophyta</taxon>
        <taxon>Tracheophyta</taxon>
        <taxon>Spermatophyta</taxon>
        <taxon>Magnoliopsida</taxon>
        <taxon>eudicotyledons</taxon>
        <taxon>Gunneridae</taxon>
        <taxon>Pentapetalae</taxon>
        <taxon>asterids</taxon>
        <taxon>lamiids</taxon>
        <taxon>Boraginales</taxon>
        <taxon>Boraginaceae</taxon>
        <taxon>Boraginoideae</taxon>
        <taxon>Lithospermeae</taxon>
        <taxon>Lithospermum</taxon>
    </lineage>
</organism>
<gene>
    <name evidence="1" type="ORF">LIER_34538</name>
</gene>
<protein>
    <submittedName>
        <fullName evidence="1">Uncharacterized protein</fullName>
    </submittedName>
</protein>
<dbReference type="AlphaFoldDB" id="A0AAV3S2T0"/>
<sequence>MLRRERRRLRWRGLRVGEGDMVASMEGGNTSVQGGRRLNMRNRVFKRRHYGGGETRRHFVVSSVGNSTPLQGIGRSSGDKRVMNMEVRRRRMG</sequence>
<evidence type="ECO:0000313" key="1">
    <source>
        <dbReference type="EMBL" id="GAA0187250.1"/>
    </source>
</evidence>
<accession>A0AAV3S2T0</accession>
<dbReference type="Proteomes" id="UP001454036">
    <property type="component" value="Unassembled WGS sequence"/>
</dbReference>
<comment type="caution">
    <text evidence="1">The sequence shown here is derived from an EMBL/GenBank/DDBJ whole genome shotgun (WGS) entry which is preliminary data.</text>
</comment>
<dbReference type="EMBL" id="BAABME010014532">
    <property type="protein sequence ID" value="GAA0187250.1"/>
    <property type="molecule type" value="Genomic_DNA"/>
</dbReference>
<keyword evidence="2" id="KW-1185">Reference proteome</keyword>
<proteinExistence type="predicted"/>
<evidence type="ECO:0000313" key="2">
    <source>
        <dbReference type="Proteomes" id="UP001454036"/>
    </source>
</evidence>
<reference evidence="1 2" key="1">
    <citation type="submission" date="2024-01" db="EMBL/GenBank/DDBJ databases">
        <title>The complete chloroplast genome sequence of Lithospermum erythrorhizon: insights into the phylogenetic relationship among Boraginaceae species and the maternal lineages of purple gromwells.</title>
        <authorList>
            <person name="Okada T."/>
            <person name="Watanabe K."/>
        </authorList>
    </citation>
    <scope>NUCLEOTIDE SEQUENCE [LARGE SCALE GENOMIC DNA]</scope>
</reference>